<dbReference type="EMBL" id="REFY01000001">
    <property type="protein sequence ID" value="RQG93298.1"/>
    <property type="molecule type" value="Genomic_DNA"/>
</dbReference>
<feature type="compositionally biased region" description="Polar residues" evidence="6">
    <location>
        <begin position="13"/>
        <end position="24"/>
    </location>
</feature>
<dbReference type="InterPro" id="IPR006058">
    <property type="entry name" value="2Fe2S_fd_BS"/>
</dbReference>
<evidence type="ECO:0000256" key="1">
    <source>
        <dbReference type="ARBA" id="ARBA00022714"/>
    </source>
</evidence>
<dbReference type="SUPFAM" id="SSF47741">
    <property type="entry name" value="CO dehydrogenase ISP C-domain like"/>
    <property type="match status" value="1"/>
</dbReference>
<dbReference type="PROSITE" id="PS00197">
    <property type="entry name" value="2FE2S_FER_1"/>
    <property type="match status" value="1"/>
</dbReference>
<evidence type="ECO:0000256" key="5">
    <source>
        <dbReference type="ARBA" id="ARBA00023014"/>
    </source>
</evidence>
<dbReference type="PANTHER" id="PTHR44379">
    <property type="entry name" value="OXIDOREDUCTASE WITH IRON-SULFUR SUBUNIT"/>
    <property type="match status" value="1"/>
</dbReference>
<evidence type="ECO:0000313" key="8">
    <source>
        <dbReference type="EMBL" id="RQG93298.1"/>
    </source>
</evidence>
<organism evidence="8 9">
    <name type="scientific">Natrarchaeobius halalkaliphilus</name>
    <dbReference type="NCBI Taxonomy" id="1679091"/>
    <lineage>
        <taxon>Archaea</taxon>
        <taxon>Methanobacteriati</taxon>
        <taxon>Methanobacteriota</taxon>
        <taxon>Stenosarchaea group</taxon>
        <taxon>Halobacteria</taxon>
        <taxon>Halobacteriales</taxon>
        <taxon>Natrialbaceae</taxon>
        <taxon>Natrarchaeobius</taxon>
    </lineage>
</organism>
<evidence type="ECO:0000256" key="4">
    <source>
        <dbReference type="ARBA" id="ARBA00023004"/>
    </source>
</evidence>
<evidence type="ECO:0000256" key="2">
    <source>
        <dbReference type="ARBA" id="ARBA00022723"/>
    </source>
</evidence>
<evidence type="ECO:0000259" key="7">
    <source>
        <dbReference type="PROSITE" id="PS51085"/>
    </source>
</evidence>
<proteinExistence type="predicted"/>
<keyword evidence="1" id="KW-0001">2Fe-2S</keyword>
<dbReference type="RefSeq" id="WP_124177177.1">
    <property type="nucleotide sequence ID" value="NZ_REFY01000001.1"/>
</dbReference>
<dbReference type="GO" id="GO:0016491">
    <property type="term" value="F:oxidoreductase activity"/>
    <property type="evidence" value="ECO:0007669"/>
    <property type="project" value="UniProtKB-KW"/>
</dbReference>
<reference evidence="8 9" key="1">
    <citation type="submission" date="2018-10" db="EMBL/GenBank/DDBJ databases">
        <title>Natrarchaeobius chitinivorans gen. nov., sp. nov., and Natrarchaeobius haloalkaliphilus sp. nov., alkaliphilic, chitin-utilizing haloarchaea from hypersaline alkaline lakes.</title>
        <authorList>
            <person name="Sorokin D.Y."/>
            <person name="Elcheninov A.G."/>
            <person name="Kostrikina N.A."/>
            <person name="Bale N.J."/>
            <person name="Sinninghe Damste J.S."/>
            <person name="Khijniak T.V."/>
            <person name="Kublanov I.V."/>
            <person name="Toshchakov S.V."/>
        </authorList>
    </citation>
    <scope>NUCLEOTIDE SEQUENCE [LARGE SCALE GENOMIC DNA]</scope>
    <source>
        <strain evidence="8 9">AArcht-Sl</strain>
    </source>
</reference>
<keyword evidence="3" id="KW-0560">Oxidoreductase</keyword>
<dbReference type="Gene3D" id="1.10.150.120">
    <property type="entry name" value="[2Fe-2S]-binding domain"/>
    <property type="match status" value="1"/>
</dbReference>
<dbReference type="PANTHER" id="PTHR44379:SF6">
    <property type="entry name" value="BLR6046 PROTEIN"/>
    <property type="match status" value="1"/>
</dbReference>
<dbReference type="InterPro" id="IPR001041">
    <property type="entry name" value="2Fe-2S_ferredoxin-type"/>
</dbReference>
<keyword evidence="4" id="KW-0408">Iron</keyword>
<comment type="caution">
    <text evidence="8">The sequence shown here is derived from an EMBL/GenBank/DDBJ whole genome shotgun (WGS) entry which is preliminary data.</text>
</comment>
<dbReference type="Pfam" id="PF01799">
    <property type="entry name" value="Fer2_2"/>
    <property type="match status" value="1"/>
</dbReference>
<dbReference type="AlphaFoldDB" id="A0A3N6LTB2"/>
<dbReference type="Gene3D" id="3.10.20.30">
    <property type="match status" value="1"/>
</dbReference>
<dbReference type="PROSITE" id="PS51085">
    <property type="entry name" value="2FE2S_FER_2"/>
    <property type="match status" value="1"/>
</dbReference>
<dbReference type="InterPro" id="IPR012675">
    <property type="entry name" value="Beta-grasp_dom_sf"/>
</dbReference>
<gene>
    <name evidence="8" type="ORF">EA462_01730</name>
</gene>
<feature type="domain" description="2Fe-2S ferredoxin-type" evidence="7">
    <location>
        <begin position="30"/>
        <end position="106"/>
    </location>
</feature>
<dbReference type="InterPro" id="IPR036010">
    <property type="entry name" value="2Fe-2S_ferredoxin-like_sf"/>
</dbReference>
<keyword evidence="5" id="KW-0411">Iron-sulfur</keyword>
<sequence length="182" mass="19209">MSEHEYNAASPGASRSLTDGVSVQETENQEGIDFSINGNAVSFSGDPEKPLLYVLRNDAGLNGPKFGCGVAQCGSCEVLVDGETVISCTTPVEDVAESEVTTTRGLGTSDDPHPVQEAFIEAQAAQCGYCIHGMIVEAAALLEENPDPSDEEIDDALADNLCRCGTHDEIRTAVNRAAEEMN</sequence>
<evidence type="ECO:0000256" key="3">
    <source>
        <dbReference type="ARBA" id="ARBA00023002"/>
    </source>
</evidence>
<dbReference type="OrthoDB" id="376398at2157"/>
<dbReference type="GO" id="GO:0051537">
    <property type="term" value="F:2 iron, 2 sulfur cluster binding"/>
    <property type="evidence" value="ECO:0007669"/>
    <property type="project" value="UniProtKB-KW"/>
</dbReference>
<keyword evidence="9" id="KW-1185">Reference proteome</keyword>
<dbReference type="SUPFAM" id="SSF54292">
    <property type="entry name" value="2Fe-2S ferredoxin-like"/>
    <property type="match status" value="1"/>
</dbReference>
<keyword evidence="2" id="KW-0479">Metal-binding</keyword>
<feature type="region of interest" description="Disordered" evidence="6">
    <location>
        <begin position="1"/>
        <end position="24"/>
    </location>
</feature>
<protein>
    <submittedName>
        <fullName evidence="8">(2Fe-2S)-binding protein</fullName>
    </submittedName>
</protein>
<accession>A0A3N6LTB2</accession>
<dbReference type="Proteomes" id="UP000273828">
    <property type="component" value="Unassembled WGS sequence"/>
</dbReference>
<dbReference type="CDD" id="cd00207">
    <property type="entry name" value="fer2"/>
    <property type="match status" value="1"/>
</dbReference>
<evidence type="ECO:0000256" key="6">
    <source>
        <dbReference type="SAM" id="MobiDB-lite"/>
    </source>
</evidence>
<dbReference type="InterPro" id="IPR051452">
    <property type="entry name" value="Diverse_Oxidoreductases"/>
</dbReference>
<evidence type="ECO:0000313" key="9">
    <source>
        <dbReference type="Proteomes" id="UP000273828"/>
    </source>
</evidence>
<name>A0A3N6LTB2_9EURY</name>
<dbReference type="InterPro" id="IPR036884">
    <property type="entry name" value="2Fe-2S-bd_dom_sf"/>
</dbReference>
<dbReference type="GO" id="GO:0046872">
    <property type="term" value="F:metal ion binding"/>
    <property type="evidence" value="ECO:0007669"/>
    <property type="project" value="UniProtKB-KW"/>
</dbReference>
<dbReference type="InterPro" id="IPR002888">
    <property type="entry name" value="2Fe-2S-bd"/>
</dbReference>
<dbReference type="Pfam" id="PF00111">
    <property type="entry name" value="Fer2"/>
    <property type="match status" value="1"/>
</dbReference>